<comment type="caution">
    <text evidence="2">The sequence shown here is derived from an EMBL/GenBank/DDBJ whole genome shotgun (WGS) entry which is preliminary data.</text>
</comment>
<sequence>MAKDVLCEVNNCTFWANGNKCSADRIYVVSHTGDTAGNSKETDCQTFEANELS</sequence>
<dbReference type="AlphaFoldDB" id="K6C498"/>
<accession>K6C498</accession>
<name>K6C498_9BACI</name>
<proteinExistence type="predicted"/>
<dbReference type="Proteomes" id="UP000006316">
    <property type="component" value="Unassembled WGS sequence"/>
</dbReference>
<dbReference type="Pfam" id="PF07561">
    <property type="entry name" value="DUF1540"/>
    <property type="match status" value="1"/>
</dbReference>
<feature type="domain" description="DUF1540" evidence="1">
    <location>
        <begin position="5"/>
        <end position="47"/>
    </location>
</feature>
<dbReference type="STRING" id="1117379.BABA_17517"/>
<organism evidence="2 3">
    <name type="scientific">Neobacillus bataviensis LMG 21833</name>
    <dbReference type="NCBI Taxonomy" id="1117379"/>
    <lineage>
        <taxon>Bacteria</taxon>
        <taxon>Bacillati</taxon>
        <taxon>Bacillota</taxon>
        <taxon>Bacilli</taxon>
        <taxon>Bacillales</taxon>
        <taxon>Bacillaceae</taxon>
        <taxon>Neobacillus</taxon>
    </lineage>
</organism>
<evidence type="ECO:0000259" key="1">
    <source>
        <dbReference type="Pfam" id="PF07561"/>
    </source>
</evidence>
<gene>
    <name evidence="2" type="ORF">BABA_17517</name>
</gene>
<dbReference type="PATRIC" id="fig|1117379.3.peg.3627"/>
<dbReference type="OrthoDB" id="1681234at2"/>
<evidence type="ECO:0000313" key="2">
    <source>
        <dbReference type="EMBL" id="EKN65965.1"/>
    </source>
</evidence>
<keyword evidence="3" id="KW-1185">Reference proteome</keyword>
<reference evidence="2 3" key="1">
    <citation type="journal article" date="2012" name="Front. Microbiol.">
        <title>Redundancy and modularity in membrane-associated dissimilatory nitrate reduction in Bacillus.</title>
        <authorList>
            <person name="Heylen K."/>
            <person name="Keltjens J."/>
        </authorList>
    </citation>
    <scope>NUCLEOTIDE SEQUENCE [LARGE SCALE GENOMIC DNA]</scope>
    <source>
        <strain evidence="3">LMG 21833T</strain>
    </source>
</reference>
<protein>
    <recommendedName>
        <fullName evidence="1">DUF1540 domain-containing protein</fullName>
    </recommendedName>
</protein>
<evidence type="ECO:0000313" key="3">
    <source>
        <dbReference type="Proteomes" id="UP000006316"/>
    </source>
</evidence>
<dbReference type="RefSeq" id="WP_007086497.1">
    <property type="nucleotide sequence ID" value="NZ_AJLS01000123.1"/>
</dbReference>
<dbReference type="eggNOG" id="ENOG5032YFR">
    <property type="taxonomic scope" value="Bacteria"/>
</dbReference>
<dbReference type="InterPro" id="IPR011437">
    <property type="entry name" value="DUF1540"/>
</dbReference>
<dbReference type="EMBL" id="AJLS01000123">
    <property type="protein sequence ID" value="EKN65965.1"/>
    <property type="molecule type" value="Genomic_DNA"/>
</dbReference>